<proteinExistence type="predicted"/>
<dbReference type="EMBL" id="BAABKE010000002">
    <property type="protein sequence ID" value="GAA5096232.1"/>
    <property type="molecule type" value="Genomic_DNA"/>
</dbReference>
<dbReference type="Proteomes" id="UP001500631">
    <property type="component" value="Unassembled WGS sequence"/>
</dbReference>
<name>A0ABP9MM48_9GAMM</name>
<gene>
    <name evidence="2" type="ORF">GCM10023338_06370</name>
</gene>
<dbReference type="InterPro" id="IPR021871">
    <property type="entry name" value="DUF3482"/>
</dbReference>
<accession>A0ABP9MM48</accession>
<organism evidence="2 3">
    <name type="scientific">Wohlfahrtiimonas larvae</name>
    <dbReference type="NCBI Taxonomy" id="1157986"/>
    <lineage>
        <taxon>Bacteria</taxon>
        <taxon>Pseudomonadati</taxon>
        <taxon>Pseudomonadota</taxon>
        <taxon>Gammaproteobacteria</taxon>
        <taxon>Cardiobacteriales</taxon>
        <taxon>Ignatzschineriaceae</taxon>
        <taxon>Wohlfahrtiimonas</taxon>
    </lineage>
</organism>
<evidence type="ECO:0000259" key="1">
    <source>
        <dbReference type="Pfam" id="PF01926"/>
    </source>
</evidence>
<keyword evidence="3" id="KW-1185">Reference proteome</keyword>
<sequence>MKSNNITIAIVGHTNTGKTSLVRALTRQRNFGEVKNAPATTIDVTNISLQSFDFTFNFVDTPGIEDAMSILELMPSASLQTSKSDEKKALLELMQNPHYKADFDQEFKVLNQMLKSDIAFYVIDVRQPFLPRYHYELILLLKTHIPILPILNFTQNAQYIDDWKRELKANGLHHYLEFDTILLPRKQRLYEQIAIMFPEHYQSIQSFITAQNALDNERMEQAFTLLADFYFDLMTLRVKADTKQIDTQSINAQIAAAIAKLEKQFIDQLLALYNFNREDIQYITLHTEASATTQDMFTLDEFGQFSIQFGKGAAAGATMMVGVDLVSGMTTLGIASATGAVIGGVFSSLWNYGERIIDKWRDIEYFYIDQPTAVKLMLNLLYIIERLNDRSHADLNPIIINDETENSADITNFMKQTENLRAYPELHQKSDSKKDKLLQKAVKAIQSSFLN</sequence>
<comment type="caution">
    <text evidence="2">The sequence shown here is derived from an EMBL/GenBank/DDBJ whole genome shotgun (WGS) entry which is preliminary data.</text>
</comment>
<evidence type="ECO:0000313" key="3">
    <source>
        <dbReference type="Proteomes" id="UP001500631"/>
    </source>
</evidence>
<dbReference type="CDD" id="cd00882">
    <property type="entry name" value="Ras_like_GTPase"/>
    <property type="match status" value="1"/>
</dbReference>
<dbReference type="PANTHER" id="PTHR42714:SF7">
    <property type="entry name" value="G DOMAIN-CONTAINING PROTEIN"/>
    <property type="match status" value="1"/>
</dbReference>
<reference evidence="3" key="1">
    <citation type="journal article" date="2019" name="Int. J. Syst. Evol. Microbiol.">
        <title>The Global Catalogue of Microorganisms (GCM) 10K type strain sequencing project: providing services to taxonomists for standard genome sequencing and annotation.</title>
        <authorList>
            <consortium name="The Broad Institute Genomics Platform"/>
            <consortium name="The Broad Institute Genome Sequencing Center for Infectious Disease"/>
            <person name="Wu L."/>
            <person name="Ma J."/>
        </authorList>
    </citation>
    <scope>NUCLEOTIDE SEQUENCE [LARGE SCALE GENOMIC DNA]</scope>
    <source>
        <strain evidence="3">JCM 18424</strain>
    </source>
</reference>
<dbReference type="SUPFAM" id="SSF52540">
    <property type="entry name" value="P-loop containing nucleoside triphosphate hydrolases"/>
    <property type="match status" value="1"/>
</dbReference>
<dbReference type="RefSeq" id="WP_077924745.1">
    <property type="nucleotide sequence ID" value="NZ_BAABKE010000002.1"/>
</dbReference>
<dbReference type="Pfam" id="PF01926">
    <property type="entry name" value="MMR_HSR1"/>
    <property type="match status" value="1"/>
</dbReference>
<evidence type="ECO:0000313" key="2">
    <source>
        <dbReference type="EMBL" id="GAA5096232.1"/>
    </source>
</evidence>
<dbReference type="InterPro" id="IPR006073">
    <property type="entry name" value="GTP-bd"/>
</dbReference>
<protein>
    <submittedName>
        <fullName evidence="2">GTPase/DUF3482 domain-containing protein</fullName>
    </submittedName>
</protein>
<dbReference type="InterPro" id="IPR027417">
    <property type="entry name" value="P-loop_NTPase"/>
</dbReference>
<dbReference type="PANTHER" id="PTHR42714">
    <property type="entry name" value="TRNA MODIFICATION GTPASE GTPBP3"/>
    <property type="match status" value="1"/>
</dbReference>
<dbReference type="Gene3D" id="3.40.50.300">
    <property type="entry name" value="P-loop containing nucleotide triphosphate hydrolases"/>
    <property type="match status" value="1"/>
</dbReference>
<feature type="domain" description="G" evidence="1">
    <location>
        <begin position="7"/>
        <end position="127"/>
    </location>
</feature>
<dbReference type="Pfam" id="PF11981">
    <property type="entry name" value="DUF3482"/>
    <property type="match status" value="1"/>
</dbReference>